<dbReference type="PANTHER" id="PTHR11439">
    <property type="entry name" value="GAG-POL-RELATED RETROTRANSPOSON"/>
    <property type="match status" value="1"/>
</dbReference>
<proteinExistence type="predicted"/>
<accession>A0A9Q3CEW8</accession>
<reference evidence="1" key="1">
    <citation type="submission" date="2021-03" db="EMBL/GenBank/DDBJ databases">
        <title>Draft genome sequence of rust myrtle Austropuccinia psidii MF-1, a brazilian biotype.</title>
        <authorList>
            <person name="Quecine M.C."/>
            <person name="Pachon D.M.R."/>
            <person name="Bonatelli M.L."/>
            <person name="Correr F.H."/>
            <person name="Franceschini L.M."/>
            <person name="Leite T.F."/>
            <person name="Margarido G.R.A."/>
            <person name="Almeida C.A."/>
            <person name="Ferrarezi J.A."/>
            <person name="Labate C.A."/>
        </authorList>
    </citation>
    <scope>NUCLEOTIDE SEQUENCE</scope>
    <source>
        <strain evidence="1">MF-1</strain>
    </source>
</reference>
<comment type="caution">
    <text evidence="1">The sequence shown here is derived from an EMBL/GenBank/DDBJ whole genome shotgun (WGS) entry which is preliminary data.</text>
</comment>
<evidence type="ECO:0008006" key="3">
    <source>
        <dbReference type="Google" id="ProtNLM"/>
    </source>
</evidence>
<protein>
    <recommendedName>
        <fullName evidence="3">Reverse transcriptase Ty1/copia-type domain-containing protein</fullName>
    </recommendedName>
</protein>
<dbReference type="Proteomes" id="UP000765509">
    <property type="component" value="Unassembled WGS sequence"/>
</dbReference>
<dbReference type="AlphaFoldDB" id="A0A9Q3CEW8"/>
<evidence type="ECO:0000313" key="1">
    <source>
        <dbReference type="EMBL" id="MBW0481880.1"/>
    </source>
</evidence>
<evidence type="ECO:0000313" key="2">
    <source>
        <dbReference type="Proteomes" id="UP000765509"/>
    </source>
</evidence>
<dbReference type="CDD" id="cd09272">
    <property type="entry name" value="RNase_HI_RT_Ty1"/>
    <property type="match status" value="1"/>
</dbReference>
<organism evidence="1 2">
    <name type="scientific">Austropuccinia psidii MF-1</name>
    <dbReference type="NCBI Taxonomy" id="1389203"/>
    <lineage>
        <taxon>Eukaryota</taxon>
        <taxon>Fungi</taxon>
        <taxon>Dikarya</taxon>
        <taxon>Basidiomycota</taxon>
        <taxon>Pucciniomycotina</taxon>
        <taxon>Pucciniomycetes</taxon>
        <taxon>Pucciniales</taxon>
        <taxon>Sphaerophragmiaceae</taxon>
        <taxon>Austropuccinia</taxon>
    </lineage>
</organism>
<dbReference type="EMBL" id="AVOT02006553">
    <property type="protein sequence ID" value="MBW0481880.1"/>
    <property type="molecule type" value="Genomic_DNA"/>
</dbReference>
<sequence>MDGEAPSTYYYDSLKGRAVLWIHVDDGALTGSSIEVLDYISDEMNKHLQIKWDTTITGLVGLLIEETLEGLKFPQTELIDKLINLMPSRITSSSPFPPHCKLESAASTMLDKEYLKHIGILLYIAQGSRPDIYYAVNYLARFSMGTNNSHWEALEHLIAYMRKTRMLGIQITGLDLCLALRTYVNANWGGEGDRSTPGFLLLHGKNPILWQLKRQATVVTSTAQAKYIALSFSARECLWISNLYQPLLYDPTPTLLSDNKTAIGIATDSMSRKITRHLIHESNLINEYIMKGKI</sequence>
<name>A0A9Q3CEW8_9BASI</name>
<dbReference type="PANTHER" id="PTHR11439:SF467">
    <property type="entry name" value="INTEGRASE CATALYTIC DOMAIN-CONTAINING PROTEIN"/>
    <property type="match status" value="1"/>
</dbReference>
<gene>
    <name evidence="1" type="ORF">O181_021595</name>
</gene>
<keyword evidence="2" id="KW-1185">Reference proteome</keyword>
<dbReference type="OrthoDB" id="3344688at2759"/>